<dbReference type="Proteomes" id="UP000799777">
    <property type="component" value="Unassembled WGS sequence"/>
</dbReference>
<evidence type="ECO:0000256" key="1">
    <source>
        <dbReference type="SAM" id="MobiDB-lite"/>
    </source>
</evidence>
<protein>
    <submittedName>
        <fullName evidence="3">Uncharacterized protein</fullName>
    </submittedName>
</protein>
<dbReference type="AlphaFoldDB" id="A0A9P4HH08"/>
<feature type="compositionally biased region" description="Low complexity" evidence="1">
    <location>
        <begin position="216"/>
        <end position="225"/>
    </location>
</feature>
<dbReference type="EMBL" id="ML978161">
    <property type="protein sequence ID" value="KAF2034303.1"/>
    <property type="molecule type" value="Genomic_DNA"/>
</dbReference>
<comment type="caution">
    <text evidence="3">The sequence shown here is derived from an EMBL/GenBank/DDBJ whole genome shotgun (WGS) entry which is preliminary data.</text>
</comment>
<proteinExistence type="predicted"/>
<accession>A0A9P4HH08</accession>
<keyword evidence="2" id="KW-0732">Signal</keyword>
<name>A0A9P4HH08_9PLEO</name>
<dbReference type="OrthoDB" id="3799394at2759"/>
<feature type="region of interest" description="Disordered" evidence="1">
    <location>
        <begin position="204"/>
        <end position="225"/>
    </location>
</feature>
<sequence>MKFLYCLLPLMGATLCQEIVEDKSEDHCPLIECAADDAAAFCQCVNNRETKCKGMCPDYKPTYVPCPISSPTPTPSPKKSHNPGPVRPVKPKTCECPLVNCLQIWPGGCYCAYEAAENCYKRCGGAPPTNNCPPKDSVETRELTSMPEVADDKCECDQIMCVQMWPESCYCANAAAEACHKKCGGKKPDLQTCPPQTTLTLTTKTKTKTPKPTRPPTKSLKPTPTLTLLPPNPHKVCGGSRANLLTCDKGYTCIVDPYTPGCGPPCDGLGICVKEKMCGGFGGFACEEKGQVCVDDPRESCDVKSGGADCGGLCVWPHRSLTKGLNV</sequence>
<gene>
    <name evidence="3" type="ORF">EK21DRAFT_85357</name>
</gene>
<keyword evidence="4" id="KW-1185">Reference proteome</keyword>
<evidence type="ECO:0000313" key="4">
    <source>
        <dbReference type="Proteomes" id="UP000799777"/>
    </source>
</evidence>
<feature type="signal peptide" evidence="2">
    <location>
        <begin position="1"/>
        <end position="16"/>
    </location>
</feature>
<evidence type="ECO:0000313" key="3">
    <source>
        <dbReference type="EMBL" id="KAF2034303.1"/>
    </source>
</evidence>
<reference evidence="3" key="1">
    <citation type="journal article" date="2020" name="Stud. Mycol.">
        <title>101 Dothideomycetes genomes: a test case for predicting lifestyles and emergence of pathogens.</title>
        <authorList>
            <person name="Haridas S."/>
            <person name="Albert R."/>
            <person name="Binder M."/>
            <person name="Bloem J."/>
            <person name="Labutti K."/>
            <person name="Salamov A."/>
            <person name="Andreopoulos B."/>
            <person name="Baker S."/>
            <person name="Barry K."/>
            <person name="Bills G."/>
            <person name="Bluhm B."/>
            <person name="Cannon C."/>
            <person name="Castanera R."/>
            <person name="Culley D."/>
            <person name="Daum C."/>
            <person name="Ezra D."/>
            <person name="Gonzalez J."/>
            <person name="Henrissat B."/>
            <person name="Kuo A."/>
            <person name="Liang C."/>
            <person name="Lipzen A."/>
            <person name="Lutzoni F."/>
            <person name="Magnuson J."/>
            <person name="Mondo S."/>
            <person name="Nolan M."/>
            <person name="Ohm R."/>
            <person name="Pangilinan J."/>
            <person name="Park H.-J."/>
            <person name="Ramirez L."/>
            <person name="Alfaro M."/>
            <person name="Sun H."/>
            <person name="Tritt A."/>
            <person name="Yoshinaga Y."/>
            <person name="Zwiers L.-H."/>
            <person name="Turgeon B."/>
            <person name="Goodwin S."/>
            <person name="Spatafora J."/>
            <person name="Crous P."/>
            <person name="Grigoriev I."/>
        </authorList>
    </citation>
    <scope>NUCLEOTIDE SEQUENCE</scope>
    <source>
        <strain evidence="3">CBS 110217</strain>
    </source>
</reference>
<organism evidence="3 4">
    <name type="scientific">Setomelanomma holmii</name>
    <dbReference type="NCBI Taxonomy" id="210430"/>
    <lineage>
        <taxon>Eukaryota</taxon>
        <taxon>Fungi</taxon>
        <taxon>Dikarya</taxon>
        <taxon>Ascomycota</taxon>
        <taxon>Pezizomycotina</taxon>
        <taxon>Dothideomycetes</taxon>
        <taxon>Pleosporomycetidae</taxon>
        <taxon>Pleosporales</taxon>
        <taxon>Pleosporineae</taxon>
        <taxon>Phaeosphaeriaceae</taxon>
        <taxon>Setomelanomma</taxon>
    </lineage>
</organism>
<evidence type="ECO:0000256" key="2">
    <source>
        <dbReference type="SAM" id="SignalP"/>
    </source>
</evidence>
<feature type="chain" id="PRO_5040325586" evidence="2">
    <location>
        <begin position="17"/>
        <end position="327"/>
    </location>
</feature>